<dbReference type="AlphaFoldDB" id="A0A382CXC1"/>
<protein>
    <recommendedName>
        <fullName evidence="1">Phospholipid/glycerol acyltransferase domain-containing protein</fullName>
    </recommendedName>
</protein>
<feature type="non-terminal residue" evidence="2">
    <location>
        <position position="1"/>
    </location>
</feature>
<proteinExistence type="predicted"/>
<dbReference type="GO" id="GO:0012505">
    <property type="term" value="C:endomembrane system"/>
    <property type="evidence" value="ECO:0007669"/>
    <property type="project" value="TreeGrafter"/>
</dbReference>
<feature type="domain" description="Phospholipid/glycerol acyltransferase" evidence="1">
    <location>
        <begin position="13"/>
        <end position="112"/>
    </location>
</feature>
<sequence>AIFVLAWGRLPFPQFFLKKELLYVPVFGQALWSYEMPVMKRYSKEYLNRNPDKRGKDLETTQKSCERIKDQPFTIINFVEGTRFTQLKKKKNGSSFDNLLQPKAGGVHMVLSNLASQLDGVLDLTLAYPGCDSPSFWNIISGRAPLVIIQVKKYALDGISAPSLEQLKIRQGTQQVREWINELWANKDRSIGEMHERYRPN</sequence>
<organism evidence="2">
    <name type="scientific">marine metagenome</name>
    <dbReference type="NCBI Taxonomy" id="408172"/>
    <lineage>
        <taxon>unclassified sequences</taxon>
        <taxon>metagenomes</taxon>
        <taxon>ecological metagenomes</taxon>
    </lineage>
</organism>
<dbReference type="PANTHER" id="PTHR10983:SF16">
    <property type="entry name" value="LYSOCARDIOLIPIN ACYLTRANSFERASE 1"/>
    <property type="match status" value="1"/>
</dbReference>
<evidence type="ECO:0000313" key="2">
    <source>
        <dbReference type="EMBL" id="SVB30499.1"/>
    </source>
</evidence>
<dbReference type="Pfam" id="PF01553">
    <property type="entry name" value="Acyltransferase"/>
    <property type="match status" value="1"/>
</dbReference>
<evidence type="ECO:0000259" key="1">
    <source>
        <dbReference type="Pfam" id="PF01553"/>
    </source>
</evidence>
<dbReference type="GO" id="GO:0016746">
    <property type="term" value="F:acyltransferase activity"/>
    <property type="evidence" value="ECO:0007669"/>
    <property type="project" value="InterPro"/>
</dbReference>
<reference evidence="2" key="1">
    <citation type="submission" date="2018-05" db="EMBL/GenBank/DDBJ databases">
        <authorList>
            <person name="Lanie J.A."/>
            <person name="Ng W.-L."/>
            <person name="Kazmierczak K.M."/>
            <person name="Andrzejewski T.M."/>
            <person name="Davidsen T.M."/>
            <person name="Wayne K.J."/>
            <person name="Tettelin H."/>
            <person name="Glass J.I."/>
            <person name="Rusch D."/>
            <person name="Podicherti R."/>
            <person name="Tsui H.-C.T."/>
            <person name="Winkler M.E."/>
        </authorList>
    </citation>
    <scope>NUCLEOTIDE SEQUENCE</scope>
</reference>
<dbReference type="InterPro" id="IPR002123">
    <property type="entry name" value="Plipid/glycerol_acylTrfase"/>
</dbReference>
<dbReference type="PANTHER" id="PTHR10983">
    <property type="entry name" value="1-ACYLGLYCEROL-3-PHOSPHATE ACYLTRANSFERASE-RELATED"/>
    <property type="match status" value="1"/>
</dbReference>
<dbReference type="NCBIfam" id="NF010621">
    <property type="entry name" value="PRK14014.1"/>
    <property type="match status" value="1"/>
</dbReference>
<dbReference type="SUPFAM" id="SSF69593">
    <property type="entry name" value="Glycerol-3-phosphate (1)-acyltransferase"/>
    <property type="match status" value="1"/>
</dbReference>
<dbReference type="CDD" id="cd07990">
    <property type="entry name" value="LPLAT_LCLAT1-like"/>
    <property type="match status" value="1"/>
</dbReference>
<accession>A0A382CXC1</accession>
<dbReference type="EMBL" id="UINC01036475">
    <property type="protein sequence ID" value="SVB30499.1"/>
    <property type="molecule type" value="Genomic_DNA"/>
</dbReference>
<gene>
    <name evidence="2" type="ORF">METZ01_LOCUS183353</name>
</gene>
<name>A0A382CXC1_9ZZZZ</name>